<dbReference type="AlphaFoldDB" id="A0A0F9G054"/>
<accession>A0A0F9G054</accession>
<organism evidence="1">
    <name type="scientific">marine sediment metagenome</name>
    <dbReference type="NCBI Taxonomy" id="412755"/>
    <lineage>
        <taxon>unclassified sequences</taxon>
        <taxon>metagenomes</taxon>
        <taxon>ecological metagenomes</taxon>
    </lineage>
</organism>
<protein>
    <submittedName>
        <fullName evidence="1">Uncharacterized protein</fullName>
    </submittedName>
</protein>
<proteinExistence type="predicted"/>
<reference evidence="1" key="1">
    <citation type="journal article" date="2015" name="Nature">
        <title>Complex archaea that bridge the gap between prokaryotes and eukaryotes.</title>
        <authorList>
            <person name="Spang A."/>
            <person name="Saw J.H."/>
            <person name="Jorgensen S.L."/>
            <person name="Zaremba-Niedzwiedzka K."/>
            <person name="Martijn J."/>
            <person name="Lind A.E."/>
            <person name="van Eijk R."/>
            <person name="Schleper C."/>
            <person name="Guy L."/>
            <person name="Ettema T.J."/>
        </authorList>
    </citation>
    <scope>NUCLEOTIDE SEQUENCE</scope>
</reference>
<name>A0A0F9G054_9ZZZZ</name>
<sequence>MTDLPTKADLIHTIKLMGLLPGSQIGVPKPLEIAERLRNLLALYEKPGMPIVEVDIYLLGEEPGVAQRSQIHTFAVDDDYKVLPEDEDHDIAEWKVQDIRAHLVKKV</sequence>
<evidence type="ECO:0000313" key="1">
    <source>
        <dbReference type="EMBL" id="KKL91973.1"/>
    </source>
</evidence>
<gene>
    <name evidence="1" type="ORF">LCGC14_1889340</name>
</gene>
<comment type="caution">
    <text evidence="1">The sequence shown here is derived from an EMBL/GenBank/DDBJ whole genome shotgun (WGS) entry which is preliminary data.</text>
</comment>
<dbReference type="EMBL" id="LAZR01019594">
    <property type="protein sequence ID" value="KKL91973.1"/>
    <property type="molecule type" value="Genomic_DNA"/>
</dbReference>